<sequence>MKALNRINLLLAGFEPATSRGGGARGFEGGSGTGVSRGQQQRASNAKPCAPGSVRGQWRSAGALEGSGAARWRGGAAAAVESKTTCSPCTGGGAAARRGALESGGAGVSTGRRRRASNRKPRAPASLASVCGRAAHTPGAENEPASVRGPAALAQGVENERNRARSRKRARATVRRGALEGGGAGALEGSRRRRVRRQKHGAAAEAWCGGVAGGGGGETARAPASVHGRRCGAARWMAAACAAAEARCGGGSAVRQRKRGAAVLQAAAAAAKLRALPRACTGDGAARRVGWRRRVQQWQRGAAALQAAAAAAKPRALPRAWNEVAAQTKHSRKTAEFQVAWRTRQKGERWTLNREAVAIAKTHLPELMHRLGVKQGSSSPDNPVSFHSGRNWPVGACGKRDGGGGVQRVRGWRADGGRAGGGVFELARNEFGRIVDAQESDRISQELLNRSAKLLEAFERF</sequence>
<name>A0AAD6VI11_9AGAR</name>
<proteinExistence type="predicted"/>
<protein>
    <submittedName>
        <fullName evidence="2">Uncharacterized protein</fullName>
    </submittedName>
</protein>
<evidence type="ECO:0000256" key="1">
    <source>
        <dbReference type="SAM" id="MobiDB-lite"/>
    </source>
</evidence>
<accession>A0AAD6VI11</accession>
<feature type="compositionally biased region" description="Basic residues" evidence="1">
    <location>
        <begin position="111"/>
        <end position="122"/>
    </location>
</feature>
<reference evidence="2" key="1">
    <citation type="submission" date="2023-03" db="EMBL/GenBank/DDBJ databases">
        <title>Massive genome expansion in bonnet fungi (Mycena s.s.) driven by repeated elements and novel gene families across ecological guilds.</title>
        <authorList>
            <consortium name="Lawrence Berkeley National Laboratory"/>
            <person name="Harder C.B."/>
            <person name="Miyauchi S."/>
            <person name="Viragh M."/>
            <person name="Kuo A."/>
            <person name="Thoen E."/>
            <person name="Andreopoulos B."/>
            <person name="Lu D."/>
            <person name="Skrede I."/>
            <person name="Drula E."/>
            <person name="Henrissat B."/>
            <person name="Morin E."/>
            <person name="Kohler A."/>
            <person name="Barry K."/>
            <person name="LaButti K."/>
            <person name="Morin E."/>
            <person name="Salamov A."/>
            <person name="Lipzen A."/>
            <person name="Mereny Z."/>
            <person name="Hegedus B."/>
            <person name="Baldrian P."/>
            <person name="Stursova M."/>
            <person name="Weitz H."/>
            <person name="Taylor A."/>
            <person name="Grigoriev I.V."/>
            <person name="Nagy L.G."/>
            <person name="Martin F."/>
            <person name="Kauserud H."/>
        </authorList>
    </citation>
    <scope>NUCLEOTIDE SEQUENCE</scope>
    <source>
        <strain evidence="2">9144</strain>
    </source>
</reference>
<gene>
    <name evidence="2" type="ORF">GGX14DRAFT_393045</name>
</gene>
<dbReference type="EMBL" id="JARJCW010000021">
    <property type="protein sequence ID" value="KAJ7213549.1"/>
    <property type="molecule type" value="Genomic_DNA"/>
</dbReference>
<evidence type="ECO:0000313" key="2">
    <source>
        <dbReference type="EMBL" id="KAJ7213549.1"/>
    </source>
</evidence>
<feature type="compositionally biased region" description="Basic residues" evidence="1">
    <location>
        <begin position="164"/>
        <end position="174"/>
    </location>
</feature>
<feature type="compositionally biased region" description="Gly residues" evidence="1">
    <location>
        <begin position="20"/>
        <end position="35"/>
    </location>
</feature>
<dbReference type="AlphaFoldDB" id="A0AAD6VI11"/>
<feature type="region of interest" description="Disordered" evidence="1">
    <location>
        <begin position="83"/>
        <end position="198"/>
    </location>
</feature>
<dbReference type="Proteomes" id="UP001219525">
    <property type="component" value="Unassembled WGS sequence"/>
</dbReference>
<evidence type="ECO:0000313" key="3">
    <source>
        <dbReference type="Proteomes" id="UP001219525"/>
    </source>
</evidence>
<comment type="caution">
    <text evidence="2">The sequence shown here is derived from an EMBL/GenBank/DDBJ whole genome shotgun (WGS) entry which is preliminary data.</text>
</comment>
<organism evidence="2 3">
    <name type="scientific">Mycena pura</name>
    <dbReference type="NCBI Taxonomy" id="153505"/>
    <lineage>
        <taxon>Eukaryota</taxon>
        <taxon>Fungi</taxon>
        <taxon>Dikarya</taxon>
        <taxon>Basidiomycota</taxon>
        <taxon>Agaricomycotina</taxon>
        <taxon>Agaricomycetes</taxon>
        <taxon>Agaricomycetidae</taxon>
        <taxon>Agaricales</taxon>
        <taxon>Marasmiineae</taxon>
        <taxon>Mycenaceae</taxon>
        <taxon>Mycena</taxon>
    </lineage>
</organism>
<keyword evidence="3" id="KW-1185">Reference proteome</keyword>
<feature type="region of interest" description="Disordered" evidence="1">
    <location>
        <begin position="20"/>
        <end position="56"/>
    </location>
</feature>